<sequence length="214" mass="22698">MKPITLFGRAVLAAGVLALGACSLLGGAGERERGMIYAPDPQVQADPAWPRVDWQLSINPTTAARTVDTFRITVRPVPGELQVYGGASWARAPSDMVEDVVLRTLEDSGHVPGVARRGSGIAPDYRLLLELRRFEADYAGRAVPSATIELHAKLLHAREQGIVAARTFIFAEPAAATDVGSVAAAYERALESLGRDVAGWTLATGDAHARSASD</sequence>
<evidence type="ECO:0000313" key="2">
    <source>
        <dbReference type="EMBL" id="GGK13292.1"/>
    </source>
</evidence>
<reference evidence="3" key="1">
    <citation type="journal article" date="2019" name="Int. J. Syst. Evol. Microbiol.">
        <title>The Global Catalogue of Microorganisms (GCM) 10K type strain sequencing project: providing services to taxonomists for standard genome sequencing and annotation.</title>
        <authorList>
            <consortium name="The Broad Institute Genomics Platform"/>
            <consortium name="The Broad Institute Genome Sequencing Center for Infectious Disease"/>
            <person name="Wu L."/>
            <person name="Ma J."/>
        </authorList>
    </citation>
    <scope>NUCLEOTIDE SEQUENCE [LARGE SCALE GENOMIC DNA]</scope>
    <source>
        <strain evidence="3">CGMCC 1.8985</strain>
    </source>
</reference>
<name>A0ABQ2EIK7_9GAMM</name>
<dbReference type="Proteomes" id="UP000599009">
    <property type="component" value="Unassembled WGS sequence"/>
</dbReference>
<dbReference type="Gene3D" id="3.40.50.10610">
    <property type="entry name" value="ABC-type transport auxiliary lipoprotein component"/>
    <property type="match status" value="1"/>
</dbReference>
<dbReference type="Pfam" id="PF03886">
    <property type="entry name" value="ABC_trans_aux"/>
    <property type="match status" value="1"/>
</dbReference>
<evidence type="ECO:0000259" key="1">
    <source>
        <dbReference type="Pfam" id="PF03886"/>
    </source>
</evidence>
<feature type="domain" description="ABC-type transport auxiliary lipoprotein component" evidence="1">
    <location>
        <begin position="38"/>
        <end position="198"/>
    </location>
</feature>
<comment type="caution">
    <text evidence="2">The sequence shown here is derived from an EMBL/GenBank/DDBJ whole genome shotgun (WGS) entry which is preliminary data.</text>
</comment>
<gene>
    <name evidence="2" type="ORF">GCM10011394_23150</name>
</gene>
<evidence type="ECO:0000313" key="3">
    <source>
        <dbReference type="Proteomes" id="UP000599009"/>
    </source>
</evidence>
<proteinExistence type="predicted"/>
<dbReference type="RefSeq" id="WP_132986685.1">
    <property type="nucleotide sequence ID" value="NZ_BMME01000001.1"/>
</dbReference>
<dbReference type="PROSITE" id="PS51257">
    <property type="entry name" value="PROKAR_LIPOPROTEIN"/>
    <property type="match status" value="1"/>
</dbReference>
<dbReference type="InterPro" id="IPR005586">
    <property type="entry name" value="ABC_trans_aux"/>
</dbReference>
<dbReference type="EMBL" id="BMME01000001">
    <property type="protein sequence ID" value="GGK13292.1"/>
    <property type="molecule type" value="Genomic_DNA"/>
</dbReference>
<dbReference type="SUPFAM" id="SSF159594">
    <property type="entry name" value="XCC0632-like"/>
    <property type="match status" value="1"/>
</dbReference>
<keyword evidence="3" id="KW-1185">Reference proteome</keyword>
<protein>
    <submittedName>
        <fullName evidence="2">ABC transporter</fullName>
    </submittedName>
</protein>
<organism evidence="2 3">
    <name type="scientific">Luteimonas terricola</name>
    <dbReference type="NCBI Taxonomy" id="645597"/>
    <lineage>
        <taxon>Bacteria</taxon>
        <taxon>Pseudomonadati</taxon>
        <taxon>Pseudomonadota</taxon>
        <taxon>Gammaproteobacteria</taxon>
        <taxon>Lysobacterales</taxon>
        <taxon>Lysobacteraceae</taxon>
        <taxon>Luteimonas</taxon>
    </lineage>
</organism>
<accession>A0ABQ2EIK7</accession>